<evidence type="ECO:0000256" key="5">
    <source>
        <dbReference type="ARBA" id="ARBA00022759"/>
    </source>
</evidence>
<dbReference type="PANTHER" id="PTHR30194:SF3">
    <property type="entry name" value="CROSSOVER JUNCTION ENDODEOXYRIBONUCLEASE RUVC"/>
    <property type="match status" value="1"/>
</dbReference>
<dbReference type="HAMAP" id="MF_00034">
    <property type="entry name" value="RuvC"/>
    <property type="match status" value="1"/>
</dbReference>
<sequence>MLILGIDPGIAIVGWGLVEVSGRTLRCVDYGTIKTSKESLKDERLKTIGFSLNLLLEKMKPDVIAVEQLFFAKNRKTAITVAEARGVILATSSGWGELTEITPLQVKQFIAFSGRADKLKVGQMVQKILKLKEMPRPDDAADALAIASCVAFYRNKIRL</sequence>
<feature type="binding site" evidence="13">
    <location>
        <position position="7"/>
    </location>
    <ligand>
        <name>Mg(2+)</name>
        <dbReference type="ChEBI" id="CHEBI:18420"/>
        <label>1</label>
    </ligand>
</feature>
<keyword evidence="5 13" id="KW-0255">Endonuclease</keyword>
<dbReference type="PRINTS" id="PR00696">
    <property type="entry name" value="RSOLVASERUVC"/>
</dbReference>
<keyword evidence="6 13" id="KW-0227">DNA damage</keyword>
<dbReference type="PANTHER" id="PTHR30194">
    <property type="entry name" value="CROSSOVER JUNCTION ENDODEOXYRIBONUCLEASE RUVC"/>
    <property type="match status" value="1"/>
</dbReference>
<evidence type="ECO:0000256" key="11">
    <source>
        <dbReference type="ARBA" id="ARBA00023204"/>
    </source>
</evidence>
<evidence type="ECO:0000256" key="1">
    <source>
        <dbReference type="ARBA" id="ARBA00009518"/>
    </source>
</evidence>
<dbReference type="GO" id="GO:0008821">
    <property type="term" value="F:crossover junction DNA endonuclease activity"/>
    <property type="evidence" value="ECO:0007669"/>
    <property type="project" value="UniProtKB-UniRule"/>
</dbReference>
<dbReference type="AlphaFoldDB" id="A0A1G2PYZ6"/>
<dbReference type="InterPro" id="IPR002176">
    <property type="entry name" value="X-over_junc_endoDNase_RuvC"/>
</dbReference>
<dbReference type="SUPFAM" id="SSF53098">
    <property type="entry name" value="Ribonuclease H-like"/>
    <property type="match status" value="1"/>
</dbReference>
<dbReference type="Gene3D" id="3.30.420.10">
    <property type="entry name" value="Ribonuclease H-like superfamily/Ribonuclease H"/>
    <property type="match status" value="1"/>
</dbReference>
<dbReference type="EMBL" id="MHSW01000004">
    <property type="protein sequence ID" value="OHA52812.1"/>
    <property type="molecule type" value="Genomic_DNA"/>
</dbReference>
<keyword evidence="10 13" id="KW-0233">DNA recombination</keyword>
<comment type="cofactor">
    <cofactor evidence="13">
        <name>Mg(2+)</name>
        <dbReference type="ChEBI" id="CHEBI:18420"/>
    </cofactor>
    <text evidence="13">Binds 2 Mg(2+) ion per subunit.</text>
</comment>
<keyword evidence="8 13" id="KW-0460">Magnesium</keyword>
<dbReference type="CDD" id="cd16962">
    <property type="entry name" value="RuvC"/>
    <property type="match status" value="1"/>
</dbReference>
<evidence type="ECO:0000313" key="16">
    <source>
        <dbReference type="Proteomes" id="UP000176951"/>
    </source>
</evidence>
<dbReference type="NCBIfam" id="TIGR00228">
    <property type="entry name" value="ruvC"/>
    <property type="match status" value="1"/>
</dbReference>
<evidence type="ECO:0000256" key="6">
    <source>
        <dbReference type="ARBA" id="ARBA00022763"/>
    </source>
</evidence>
<feature type="binding site" evidence="13">
    <location>
        <position position="67"/>
    </location>
    <ligand>
        <name>Mg(2+)</name>
        <dbReference type="ChEBI" id="CHEBI:18420"/>
        <label>2</label>
    </ligand>
</feature>
<dbReference type="InterPro" id="IPR036397">
    <property type="entry name" value="RNaseH_sf"/>
</dbReference>
<protein>
    <recommendedName>
        <fullName evidence="13 14">Crossover junction endodeoxyribonuclease RuvC</fullName>
        <ecNumber evidence="13 14">3.1.21.10</ecNumber>
    </recommendedName>
    <alternativeName>
        <fullName evidence="13">Holliday junction nuclease RuvC</fullName>
    </alternativeName>
    <alternativeName>
        <fullName evidence="13">Holliday junction resolvase RuvC</fullName>
    </alternativeName>
</protein>
<comment type="catalytic activity">
    <reaction evidence="12 13">
        <text>Endonucleolytic cleavage at a junction such as a reciprocal single-stranded crossover between two homologous DNA duplexes (Holliday junction).</text>
        <dbReference type="EC" id="3.1.21.10"/>
    </reaction>
</comment>
<evidence type="ECO:0000256" key="3">
    <source>
        <dbReference type="ARBA" id="ARBA00022722"/>
    </source>
</evidence>
<dbReference type="GO" id="GO:0005737">
    <property type="term" value="C:cytoplasm"/>
    <property type="evidence" value="ECO:0007669"/>
    <property type="project" value="UniProtKB-SubCell"/>
</dbReference>
<keyword evidence="7 13" id="KW-0378">Hydrolase</keyword>
<comment type="function">
    <text evidence="13">The RuvA-RuvB-RuvC complex processes Holliday junction (HJ) DNA during genetic recombination and DNA repair. Endonuclease that resolves HJ intermediates. Cleaves cruciform DNA by making single-stranded nicks across the HJ at symmetrical positions within the homologous arms, yielding a 5'-phosphate and a 3'-hydroxyl group; requires a central core of homology in the junction. The consensus cleavage sequence is 5'-(A/T)TT(C/G)-3'. Cleavage occurs on the 3'-side of the TT dinucleotide at the point of strand exchange. HJ branch migration catalyzed by RuvA-RuvB allows RuvC to scan DNA until it finds its consensus sequence, where it cleaves and resolves the cruciform DNA.</text>
</comment>
<keyword evidence="3 13" id="KW-0540">Nuclease</keyword>
<dbReference type="FunFam" id="3.30.420.10:FF:000002">
    <property type="entry name" value="Crossover junction endodeoxyribonuclease RuvC"/>
    <property type="match status" value="1"/>
</dbReference>
<evidence type="ECO:0000256" key="7">
    <source>
        <dbReference type="ARBA" id="ARBA00022801"/>
    </source>
</evidence>
<keyword evidence="4 13" id="KW-0479">Metal-binding</keyword>
<dbReference type="GO" id="GO:0003677">
    <property type="term" value="F:DNA binding"/>
    <property type="evidence" value="ECO:0007669"/>
    <property type="project" value="UniProtKB-KW"/>
</dbReference>
<comment type="subcellular location">
    <subcellularLocation>
        <location evidence="13">Cytoplasm</location>
    </subcellularLocation>
</comment>
<proteinExistence type="inferred from homology"/>
<comment type="caution">
    <text evidence="15">The sequence shown here is derived from an EMBL/GenBank/DDBJ whole genome shotgun (WGS) entry which is preliminary data.</text>
</comment>
<name>A0A1G2PYZ6_9BACT</name>
<feature type="active site" evidence="13">
    <location>
        <position position="67"/>
    </location>
</feature>
<evidence type="ECO:0000256" key="10">
    <source>
        <dbReference type="ARBA" id="ARBA00023172"/>
    </source>
</evidence>
<evidence type="ECO:0000256" key="14">
    <source>
        <dbReference type="NCBIfam" id="TIGR00228"/>
    </source>
</evidence>
<keyword evidence="9 13" id="KW-0238">DNA-binding</keyword>
<evidence type="ECO:0000256" key="9">
    <source>
        <dbReference type="ARBA" id="ARBA00023125"/>
    </source>
</evidence>
<feature type="active site" evidence="13">
    <location>
        <position position="7"/>
    </location>
</feature>
<dbReference type="Pfam" id="PF02075">
    <property type="entry name" value="RuvC"/>
    <property type="match status" value="1"/>
</dbReference>
<accession>A0A1G2PYZ6</accession>
<dbReference type="GO" id="GO:0006281">
    <property type="term" value="P:DNA repair"/>
    <property type="evidence" value="ECO:0007669"/>
    <property type="project" value="UniProtKB-UniRule"/>
</dbReference>
<reference evidence="15 16" key="1">
    <citation type="journal article" date="2016" name="Nat. Commun.">
        <title>Thousands of microbial genomes shed light on interconnected biogeochemical processes in an aquifer system.</title>
        <authorList>
            <person name="Anantharaman K."/>
            <person name="Brown C.T."/>
            <person name="Hug L.A."/>
            <person name="Sharon I."/>
            <person name="Castelle C.J."/>
            <person name="Probst A.J."/>
            <person name="Thomas B.C."/>
            <person name="Singh A."/>
            <person name="Wilkins M.J."/>
            <person name="Karaoz U."/>
            <person name="Brodie E.L."/>
            <person name="Williams K.H."/>
            <person name="Hubbard S.S."/>
            <person name="Banfield J.F."/>
        </authorList>
    </citation>
    <scope>NUCLEOTIDE SEQUENCE [LARGE SCALE GENOMIC DNA]</scope>
</reference>
<dbReference type="EC" id="3.1.21.10" evidence="13 14"/>
<evidence type="ECO:0000256" key="12">
    <source>
        <dbReference type="ARBA" id="ARBA00029354"/>
    </source>
</evidence>
<evidence type="ECO:0000256" key="4">
    <source>
        <dbReference type="ARBA" id="ARBA00022723"/>
    </source>
</evidence>
<comment type="similarity">
    <text evidence="1 13">Belongs to the RuvC family.</text>
</comment>
<evidence type="ECO:0000313" key="15">
    <source>
        <dbReference type="EMBL" id="OHA52812.1"/>
    </source>
</evidence>
<comment type="subunit">
    <text evidence="13">Homodimer which binds Holliday junction (HJ) DNA. The HJ becomes 2-fold symmetrical on binding to RuvC with unstacked arms; it has a different conformation from HJ DNA in complex with RuvA. In the full resolvosome a probable DNA-RuvA(4)-RuvB(12)-RuvC(2) complex forms which resolves the HJ.</text>
</comment>
<keyword evidence="2 13" id="KW-0963">Cytoplasm</keyword>
<dbReference type="GO" id="GO:0000287">
    <property type="term" value="F:magnesium ion binding"/>
    <property type="evidence" value="ECO:0007669"/>
    <property type="project" value="UniProtKB-UniRule"/>
</dbReference>
<dbReference type="GO" id="GO:0048476">
    <property type="term" value="C:Holliday junction resolvase complex"/>
    <property type="evidence" value="ECO:0007669"/>
    <property type="project" value="UniProtKB-UniRule"/>
</dbReference>
<dbReference type="NCBIfam" id="NF000711">
    <property type="entry name" value="PRK00039.2-1"/>
    <property type="match status" value="1"/>
</dbReference>
<evidence type="ECO:0000256" key="2">
    <source>
        <dbReference type="ARBA" id="ARBA00022490"/>
    </source>
</evidence>
<keyword evidence="11 13" id="KW-0234">DNA repair</keyword>
<dbReference type="GO" id="GO:0006310">
    <property type="term" value="P:DNA recombination"/>
    <property type="evidence" value="ECO:0007669"/>
    <property type="project" value="UniProtKB-UniRule"/>
</dbReference>
<evidence type="ECO:0000256" key="8">
    <source>
        <dbReference type="ARBA" id="ARBA00022842"/>
    </source>
</evidence>
<dbReference type="InterPro" id="IPR012337">
    <property type="entry name" value="RNaseH-like_sf"/>
</dbReference>
<feature type="binding site" evidence="13">
    <location>
        <position position="139"/>
    </location>
    <ligand>
        <name>Mg(2+)</name>
        <dbReference type="ChEBI" id="CHEBI:18420"/>
        <label>1</label>
    </ligand>
</feature>
<dbReference type="Proteomes" id="UP000176951">
    <property type="component" value="Unassembled WGS sequence"/>
</dbReference>
<evidence type="ECO:0000256" key="13">
    <source>
        <dbReference type="HAMAP-Rule" id="MF_00034"/>
    </source>
</evidence>
<organism evidence="15 16">
    <name type="scientific">Candidatus Terrybacteria bacterium RIFCSPLOWO2_01_FULL_40_23</name>
    <dbReference type="NCBI Taxonomy" id="1802366"/>
    <lineage>
        <taxon>Bacteria</taxon>
        <taxon>Candidatus Terryibacteriota</taxon>
    </lineage>
</organism>
<feature type="active site" evidence="13">
    <location>
        <position position="139"/>
    </location>
</feature>
<gene>
    <name evidence="13" type="primary">ruvC</name>
    <name evidence="15" type="ORF">A3A97_00480</name>
</gene>